<proteinExistence type="predicted"/>
<dbReference type="Gene3D" id="1.10.10.10">
    <property type="entry name" value="Winged helix-like DNA-binding domain superfamily/Winged helix DNA-binding domain"/>
    <property type="match status" value="1"/>
</dbReference>
<name>A0A6J7FSU3_9ZZZZ</name>
<evidence type="ECO:0000313" key="2">
    <source>
        <dbReference type="EMBL" id="CAB4898567.1"/>
    </source>
</evidence>
<dbReference type="SUPFAM" id="SSF46689">
    <property type="entry name" value="Homeodomain-like"/>
    <property type="match status" value="1"/>
</dbReference>
<keyword evidence="1" id="KW-0175">Coiled coil</keyword>
<accession>A0A6J7FSU3</accession>
<dbReference type="InterPro" id="IPR036388">
    <property type="entry name" value="WH-like_DNA-bd_sf"/>
</dbReference>
<dbReference type="InterPro" id="IPR009057">
    <property type="entry name" value="Homeodomain-like_sf"/>
</dbReference>
<protein>
    <submittedName>
        <fullName evidence="2">Unannotated protein</fullName>
    </submittedName>
</protein>
<feature type="coiled-coil region" evidence="1">
    <location>
        <begin position="70"/>
        <end position="97"/>
    </location>
</feature>
<dbReference type="AlphaFoldDB" id="A0A6J7FSU3"/>
<reference evidence="2" key="1">
    <citation type="submission" date="2020-05" db="EMBL/GenBank/DDBJ databases">
        <authorList>
            <person name="Chiriac C."/>
            <person name="Salcher M."/>
            <person name="Ghai R."/>
            <person name="Kavagutti S V."/>
        </authorList>
    </citation>
    <scope>NUCLEOTIDE SEQUENCE</scope>
</reference>
<gene>
    <name evidence="2" type="ORF">UFOPK3564_00441</name>
</gene>
<evidence type="ECO:0000256" key="1">
    <source>
        <dbReference type="SAM" id="Coils"/>
    </source>
</evidence>
<sequence length="121" mass="13547">MRADDPREHSRAEYPAETRTWAIEEYEKSHHNYGSRAECVAALAIAVGAHENTVARWIKQQFGSSRSPAADEMIARLRAAEAENERLRRENRTLTERLANHGPRSYTGEAFGPRSLGAAAL</sequence>
<dbReference type="EMBL" id="CAFBMK010000014">
    <property type="protein sequence ID" value="CAB4898567.1"/>
    <property type="molecule type" value="Genomic_DNA"/>
</dbReference>
<organism evidence="2">
    <name type="scientific">freshwater metagenome</name>
    <dbReference type="NCBI Taxonomy" id="449393"/>
    <lineage>
        <taxon>unclassified sequences</taxon>
        <taxon>metagenomes</taxon>
        <taxon>ecological metagenomes</taxon>
    </lineage>
</organism>